<keyword evidence="2" id="KW-0812">Transmembrane</keyword>
<evidence type="ECO:0000313" key="3">
    <source>
        <dbReference type="EMBL" id="GAA4286289.1"/>
    </source>
</evidence>
<accession>A0ABP8EQT3</accession>
<evidence type="ECO:0000256" key="1">
    <source>
        <dbReference type="SAM" id="MobiDB-lite"/>
    </source>
</evidence>
<dbReference type="RefSeq" id="WP_345037601.1">
    <property type="nucleotide sequence ID" value="NZ_BAABBA010000002.1"/>
</dbReference>
<evidence type="ECO:0000313" key="4">
    <source>
        <dbReference type="Proteomes" id="UP001499841"/>
    </source>
</evidence>
<evidence type="ECO:0000256" key="2">
    <source>
        <dbReference type="SAM" id="Phobius"/>
    </source>
</evidence>
<organism evidence="3 4">
    <name type="scientific">Georgenia daeguensis</name>
    <dbReference type="NCBI Taxonomy" id="908355"/>
    <lineage>
        <taxon>Bacteria</taxon>
        <taxon>Bacillati</taxon>
        <taxon>Actinomycetota</taxon>
        <taxon>Actinomycetes</taxon>
        <taxon>Micrococcales</taxon>
        <taxon>Bogoriellaceae</taxon>
        <taxon>Georgenia</taxon>
    </lineage>
</organism>
<feature type="region of interest" description="Disordered" evidence="1">
    <location>
        <begin position="1"/>
        <end position="60"/>
    </location>
</feature>
<reference evidence="4" key="1">
    <citation type="journal article" date="2019" name="Int. J. Syst. Evol. Microbiol.">
        <title>The Global Catalogue of Microorganisms (GCM) 10K type strain sequencing project: providing services to taxonomists for standard genome sequencing and annotation.</title>
        <authorList>
            <consortium name="The Broad Institute Genomics Platform"/>
            <consortium name="The Broad Institute Genome Sequencing Center for Infectious Disease"/>
            <person name="Wu L."/>
            <person name="Ma J."/>
        </authorList>
    </citation>
    <scope>NUCLEOTIDE SEQUENCE [LARGE SCALE GENOMIC DNA]</scope>
    <source>
        <strain evidence="4">JCM 17459</strain>
    </source>
</reference>
<keyword evidence="2" id="KW-0472">Membrane</keyword>
<keyword evidence="2" id="KW-1133">Transmembrane helix</keyword>
<feature type="transmembrane region" description="Helical" evidence="2">
    <location>
        <begin position="131"/>
        <end position="150"/>
    </location>
</feature>
<feature type="transmembrane region" description="Helical" evidence="2">
    <location>
        <begin position="97"/>
        <end position="119"/>
    </location>
</feature>
<protein>
    <submittedName>
        <fullName evidence="3">Uncharacterized protein</fullName>
    </submittedName>
</protein>
<dbReference type="EMBL" id="BAABBA010000002">
    <property type="protein sequence ID" value="GAA4286289.1"/>
    <property type="molecule type" value="Genomic_DNA"/>
</dbReference>
<sequence>MTEPTGPEIPSRRPEEPALPADDATRPGRGLRRRRGRDEADLAPGAGDTDLPGEGRREPGRGNPVAWTSLLVAVVLTVWQAVYALSLDRVSATDQDLYTSVSLFVTLILGLAAAVLGLVGISQRRRPRWPALAGLAVGLNAFIVAAFSWIGGLMNTGA</sequence>
<name>A0ABP8EQT3_9MICO</name>
<dbReference type="Proteomes" id="UP001499841">
    <property type="component" value="Unassembled WGS sequence"/>
</dbReference>
<feature type="transmembrane region" description="Helical" evidence="2">
    <location>
        <begin position="65"/>
        <end position="85"/>
    </location>
</feature>
<keyword evidence="4" id="KW-1185">Reference proteome</keyword>
<proteinExistence type="predicted"/>
<gene>
    <name evidence="3" type="ORF">GCM10022262_06480</name>
</gene>
<comment type="caution">
    <text evidence="3">The sequence shown here is derived from an EMBL/GenBank/DDBJ whole genome shotgun (WGS) entry which is preliminary data.</text>
</comment>